<dbReference type="AlphaFoldDB" id="A0A2Z4PS04"/>
<accession>A0A2Z4PS04</accession>
<gene>
    <name evidence="2" type="ORF">A8139_10435</name>
</gene>
<dbReference type="Proteomes" id="UP000249898">
    <property type="component" value="Chromosome"/>
</dbReference>
<keyword evidence="1" id="KW-1133">Transmembrane helix</keyword>
<sequence length="68" mass="7824">MTVFLYNHQHYFPLSTNIMHSLATVALGAFAIIFFCAALIVGLIVLKKYQTEKDRLKQRAKKKPKNEN</sequence>
<name>A0A2Z4PS04_9GAMM</name>
<organism evidence="2 3">
    <name type="scientific">Marinomonas primoryensis</name>
    <dbReference type="NCBI Taxonomy" id="178399"/>
    <lineage>
        <taxon>Bacteria</taxon>
        <taxon>Pseudomonadati</taxon>
        <taxon>Pseudomonadota</taxon>
        <taxon>Gammaproteobacteria</taxon>
        <taxon>Oceanospirillales</taxon>
        <taxon>Oceanospirillaceae</taxon>
        <taxon>Marinomonas</taxon>
    </lineage>
</organism>
<evidence type="ECO:0000313" key="3">
    <source>
        <dbReference type="Proteomes" id="UP000249898"/>
    </source>
</evidence>
<evidence type="ECO:0000256" key="1">
    <source>
        <dbReference type="SAM" id="Phobius"/>
    </source>
</evidence>
<evidence type="ECO:0000313" key="2">
    <source>
        <dbReference type="EMBL" id="AWY00371.1"/>
    </source>
</evidence>
<feature type="transmembrane region" description="Helical" evidence="1">
    <location>
        <begin position="20"/>
        <end position="46"/>
    </location>
</feature>
<reference evidence="2 3" key="1">
    <citation type="submission" date="2016-06" db="EMBL/GenBank/DDBJ databases">
        <title>The sequenced genome of the ice-adhering bacterium Marinomonas primoryensis, from Antarctica.</title>
        <authorList>
            <person name="Graham L."/>
            <person name="Vance T.D.R."/>
            <person name="Davies P.L."/>
        </authorList>
    </citation>
    <scope>NUCLEOTIDE SEQUENCE [LARGE SCALE GENOMIC DNA]</scope>
    <source>
        <strain evidence="2 3">AceL</strain>
    </source>
</reference>
<dbReference type="EMBL" id="CP016181">
    <property type="protein sequence ID" value="AWY00371.1"/>
    <property type="molecule type" value="Genomic_DNA"/>
</dbReference>
<keyword evidence="1" id="KW-0472">Membrane</keyword>
<protein>
    <submittedName>
        <fullName evidence="2">Uncharacterized protein</fullName>
    </submittedName>
</protein>
<keyword evidence="1" id="KW-0812">Transmembrane</keyword>
<proteinExistence type="predicted"/>